<evidence type="ECO:0000256" key="1">
    <source>
        <dbReference type="SAM" id="Phobius"/>
    </source>
</evidence>
<name>A0A6N6RM88_9FLAO</name>
<dbReference type="EMBL" id="WBVO01000001">
    <property type="protein sequence ID" value="KAB2814689.1"/>
    <property type="molecule type" value="Genomic_DNA"/>
</dbReference>
<feature type="transmembrane region" description="Helical" evidence="1">
    <location>
        <begin position="7"/>
        <end position="25"/>
    </location>
</feature>
<protein>
    <recommendedName>
        <fullName evidence="2">SGNH hydrolase-type esterase domain-containing protein</fullName>
    </recommendedName>
</protein>
<accession>A0A6N6RM88</accession>
<dbReference type="AlphaFoldDB" id="A0A6N6RM88"/>
<feature type="domain" description="SGNH hydrolase-type esterase" evidence="2">
    <location>
        <begin position="307"/>
        <end position="461"/>
    </location>
</feature>
<evidence type="ECO:0000313" key="3">
    <source>
        <dbReference type="EMBL" id="KAB2814689.1"/>
    </source>
</evidence>
<keyword evidence="4" id="KW-1185">Reference proteome</keyword>
<dbReference type="InterPro" id="IPR036514">
    <property type="entry name" value="SGNH_hydro_sf"/>
</dbReference>
<dbReference type="RefSeq" id="WP_151666268.1">
    <property type="nucleotide sequence ID" value="NZ_WBVO01000001.1"/>
</dbReference>
<dbReference type="GO" id="GO:0016788">
    <property type="term" value="F:hydrolase activity, acting on ester bonds"/>
    <property type="evidence" value="ECO:0007669"/>
    <property type="project" value="UniProtKB-ARBA"/>
</dbReference>
<gene>
    <name evidence="3" type="ORF">F8C67_02800</name>
</gene>
<keyword evidence="1" id="KW-0812">Transmembrane</keyword>
<comment type="caution">
    <text evidence="3">The sequence shown here is derived from an EMBL/GenBank/DDBJ whole genome shotgun (WGS) entry which is preliminary data.</text>
</comment>
<evidence type="ECO:0000259" key="2">
    <source>
        <dbReference type="Pfam" id="PF13472"/>
    </source>
</evidence>
<dbReference type="Gene3D" id="3.40.50.1110">
    <property type="entry name" value="SGNH hydrolase"/>
    <property type="match status" value="1"/>
</dbReference>
<dbReference type="Proteomes" id="UP000468650">
    <property type="component" value="Unassembled WGS sequence"/>
</dbReference>
<reference evidence="3 4" key="1">
    <citation type="submission" date="2019-09" db="EMBL/GenBank/DDBJ databases">
        <title>Genomes of family Cryomorphaceae.</title>
        <authorList>
            <person name="Bowman J.P."/>
        </authorList>
    </citation>
    <scope>NUCLEOTIDE SEQUENCE [LARGE SCALE GENOMIC DNA]</scope>
    <source>
        <strain evidence="3 4">LMG 25704</strain>
    </source>
</reference>
<sequence>MIRPHITLLFLIAVGMLCFGLMFIVPEGGVKVAGVTVRYPTWDEFVQQDTTQRVDVEAIIRASHMTRIDTAGQAKSEEEKKAREHLMKTLELRKIQFASTDTIRLSKLRAALEEIRDNGGKLRVLHFGDSQIEGDRITSLIRNEWTKAYGGEGPGMLDAMPLAPTFSVNQTHSDNWARYAAFGKRDTNITHTSFGLRAVLCRYTPPQGDSTATDTTMGWLEFKPSNMAYSRARTYHQMRLHYRNPDAAFRLTVYANDTLLTEQIIQPGAEARVRSWTFSKTPEKLRVEFKGKVSPDVYGVSLEGNSGIVVDNIPMRGASGVIFTRMSRSHLNKVLSLEPVELIIYQYGGNTVPYIKSKEQAATYARRVRRQIQRLKQLAPDATILMIGPSDMSTKSGTSFVTYEAVPWVRDELKAVAMAENVPFWDIFGAMGGLNSMPAWVGTNPPLAGPDHVHFTPKGARQVGEWLTTALSRELFPNHVENPADSVLIPGTQVDEN</sequence>
<proteinExistence type="predicted"/>
<organism evidence="3 4">
    <name type="scientific">Phaeocystidibacter luteus</name>
    <dbReference type="NCBI Taxonomy" id="911197"/>
    <lineage>
        <taxon>Bacteria</taxon>
        <taxon>Pseudomonadati</taxon>
        <taxon>Bacteroidota</taxon>
        <taxon>Flavobacteriia</taxon>
        <taxon>Flavobacteriales</taxon>
        <taxon>Phaeocystidibacteraceae</taxon>
        <taxon>Phaeocystidibacter</taxon>
    </lineage>
</organism>
<keyword evidence="1" id="KW-0472">Membrane</keyword>
<keyword evidence="1" id="KW-1133">Transmembrane helix</keyword>
<dbReference type="InterPro" id="IPR013830">
    <property type="entry name" value="SGNH_hydro"/>
</dbReference>
<dbReference type="OrthoDB" id="9810515at2"/>
<dbReference type="Pfam" id="PF13472">
    <property type="entry name" value="Lipase_GDSL_2"/>
    <property type="match status" value="1"/>
</dbReference>
<evidence type="ECO:0000313" key="4">
    <source>
        <dbReference type="Proteomes" id="UP000468650"/>
    </source>
</evidence>
<dbReference type="Gene3D" id="2.60.120.1360">
    <property type="match status" value="1"/>
</dbReference>
<dbReference type="SUPFAM" id="SSF52266">
    <property type="entry name" value="SGNH hydrolase"/>
    <property type="match status" value="1"/>
</dbReference>